<feature type="domain" description="Alpha-galactosidase NEW3" evidence="3">
    <location>
        <begin position="37"/>
        <end position="111"/>
    </location>
</feature>
<evidence type="ECO:0000256" key="1">
    <source>
        <dbReference type="SAM" id="Phobius"/>
    </source>
</evidence>
<gene>
    <name evidence="4" type="ORF">CSW50_02765</name>
</gene>
<dbReference type="Pfam" id="PF10633">
    <property type="entry name" value="NPCBM_assoc"/>
    <property type="match status" value="3"/>
</dbReference>
<dbReference type="InterPro" id="IPR013783">
    <property type="entry name" value="Ig-like_fold"/>
</dbReference>
<dbReference type="Proteomes" id="UP000288082">
    <property type="component" value="Unassembled WGS sequence"/>
</dbReference>
<dbReference type="InterPro" id="IPR018905">
    <property type="entry name" value="A-galactase_NEW3"/>
</dbReference>
<feature type="chain" id="PRO_5019384526" evidence="2">
    <location>
        <begin position="21"/>
        <end position="383"/>
    </location>
</feature>
<dbReference type="EMBL" id="PELM01000057">
    <property type="protein sequence ID" value="RTH04435.1"/>
    <property type="molecule type" value="Genomic_DNA"/>
</dbReference>
<dbReference type="RefSeq" id="WP_126187137.1">
    <property type="nucleotide sequence ID" value="NZ_PELM01000057.1"/>
</dbReference>
<feature type="signal peptide" evidence="2">
    <location>
        <begin position="1"/>
        <end position="20"/>
    </location>
</feature>
<evidence type="ECO:0000256" key="2">
    <source>
        <dbReference type="SAM" id="SignalP"/>
    </source>
</evidence>
<evidence type="ECO:0000313" key="4">
    <source>
        <dbReference type="EMBL" id="RTH04435.1"/>
    </source>
</evidence>
<organism evidence="4 5">
    <name type="scientific">Thermus scotoductus</name>
    <dbReference type="NCBI Taxonomy" id="37636"/>
    <lineage>
        <taxon>Bacteria</taxon>
        <taxon>Thermotogati</taxon>
        <taxon>Deinococcota</taxon>
        <taxon>Deinococci</taxon>
        <taxon>Thermales</taxon>
        <taxon>Thermaceae</taxon>
        <taxon>Thermus</taxon>
    </lineage>
</organism>
<evidence type="ECO:0000313" key="5">
    <source>
        <dbReference type="Proteomes" id="UP000288082"/>
    </source>
</evidence>
<proteinExistence type="predicted"/>
<sequence>MVRKLLTLVLLGFGVALAQAQGFRGLSLGTSYPEIGVQPGESVNLTLTLKNYGLPPGVVRVQVAEAPQGWQASLIGGGRLVRAVYLAPDGEATLTLRLQPPKEVKPGTYRFLVRAEGLGHTASLPIGLVVGQGLPQRLSLEAELPILKGPPTSSFRYRVTLKNESDRDLLVSLEYEAPKGWQVTFTPAFSSQQVTSLPIKAGESKDLDVEVSLPKDTKADTYGLTLRAVAGEAKAELGLTLEVTGRPDVRFTTKEGRLSGQVVAGRENAVKLVVKNEGSAPAKNLSFSAMEPSGWEVKFEPEKLDALDPGQEQEVTARIKPSPKAVTGDYMVTLSLSGSDGLSESLDYRATVVRSSLWGLVGVGIMAVALLVLGFAVNRFGRR</sequence>
<reference evidence="4 5" key="1">
    <citation type="journal article" date="2019" name="Extremophiles">
        <title>Biogeography of thermophiles and predominance of Thermus scotoductus in domestic water heaters.</title>
        <authorList>
            <person name="Wilpiszeski R.L."/>
            <person name="Zhang Z."/>
            <person name="House C.H."/>
        </authorList>
    </citation>
    <scope>NUCLEOTIDE SEQUENCE [LARGE SCALE GENOMIC DNA]</scope>
    <source>
        <strain evidence="4 5">38_S38</strain>
    </source>
</reference>
<comment type="caution">
    <text evidence="4">The sequence shown here is derived from an EMBL/GenBank/DDBJ whole genome shotgun (WGS) entry which is preliminary data.</text>
</comment>
<feature type="domain" description="Alpha-galactosidase NEW3" evidence="3">
    <location>
        <begin position="157"/>
        <end position="228"/>
    </location>
</feature>
<dbReference type="Gene3D" id="2.60.40.10">
    <property type="entry name" value="Immunoglobulins"/>
    <property type="match status" value="1"/>
</dbReference>
<keyword evidence="1" id="KW-0472">Membrane</keyword>
<keyword evidence="1" id="KW-1133">Transmembrane helix</keyword>
<accession>A0A430RAM4</accession>
<keyword evidence="1" id="KW-0812">Transmembrane</keyword>
<name>A0A430RAM4_THESC</name>
<feature type="domain" description="Alpha-galactosidase NEW3" evidence="3">
    <location>
        <begin position="263"/>
        <end position="337"/>
    </location>
</feature>
<protein>
    <submittedName>
        <fullName evidence="4">ABC transporter substrate-binding protein</fullName>
    </submittedName>
</protein>
<dbReference type="PANTHER" id="PTHR39198">
    <property type="entry name" value="HYPOTHETICAL MEMBRANE PROTEIN, CONSERVED"/>
    <property type="match status" value="1"/>
</dbReference>
<feature type="transmembrane region" description="Helical" evidence="1">
    <location>
        <begin position="357"/>
        <end position="377"/>
    </location>
</feature>
<dbReference type="AlphaFoldDB" id="A0A430RAM4"/>
<keyword evidence="2" id="KW-0732">Signal</keyword>
<dbReference type="PANTHER" id="PTHR39198:SF1">
    <property type="entry name" value="ALPHA-GALACTOSIDASE NEW3 DOMAIN-CONTAINING PROTEIN"/>
    <property type="match status" value="1"/>
</dbReference>
<evidence type="ECO:0000259" key="3">
    <source>
        <dbReference type="Pfam" id="PF10633"/>
    </source>
</evidence>